<feature type="compositionally biased region" description="Polar residues" evidence="1">
    <location>
        <begin position="478"/>
        <end position="489"/>
    </location>
</feature>
<evidence type="ECO:0000256" key="1">
    <source>
        <dbReference type="SAM" id="MobiDB-lite"/>
    </source>
</evidence>
<reference evidence="2" key="1">
    <citation type="journal article" date="2014" name="BMC Genomics">
        <title>Characterizing the developmental transcriptome of the oriental fruit fly, Bactrocera dorsalis (Diptera: Tephritidae) through comparative genomic analysis with Drosophila melanogaster utilizing modENCODE datasets.</title>
        <authorList>
            <person name="Geib S.M."/>
            <person name="Calla B."/>
            <person name="Hall B."/>
            <person name="Hou S."/>
            <person name="Manoukis N.C."/>
        </authorList>
    </citation>
    <scope>NUCLEOTIDE SEQUENCE</scope>
    <source>
        <strain evidence="2">Punador</strain>
    </source>
</reference>
<feature type="compositionally biased region" description="Polar residues" evidence="1">
    <location>
        <begin position="429"/>
        <end position="440"/>
    </location>
</feature>
<protein>
    <submittedName>
        <fullName evidence="2">Uncharacterized protein</fullName>
    </submittedName>
</protein>
<organism evidence="2">
    <name type="scientific">Bactrocera dorsalis</name>
    <name type="common">Oriental fruit fly</name>
    <name type="synonym">Dacus dorsalis</name>
    <dbReference type="NCBI Taxonomy" id="27457"/>
    <lineage>
        <taxon>Eukaryota</taxon>
        <taxon>Metazoa</taxon>
        <taxon>Ecdysozoa</taxon>
        <taxon>Arthropoda</taxon>
        <taxon>Hexapoda</taxon>
        <taxon>Insecta</taxon>
        <taxon>Pterygota</taxon>
        <taxon>Neoptera</taxon>
        <taxon>Endopterygota</taxon>
        <taxon>Diptera</taxon>
        <taxon>Brachycera</taxon>
        <taxon>Muscomorpha</taxon>
        <taxon>Tephritoidea</taxon>
        <taxon>Tephritidae</taxon>
        <taxon>Bactrocera</taxon>
        <taxon>Bactrocera</taxon>
    </lineage>
</organism>
<feature type="non-terminal residue" evidence="2">
    <location>
        <position position="1"/>
    </location>
</feature>
<dbReference type="AlphaFoldDB" id="A0A034VVK8"/>
<accession>A0A034VVK8</accession>
<dbReference type="EMBL" id="GAKP01013077">
    <property type="protein sequence ID" value="JAC45875.1"/>
    <property type="molecule type" value="Transcribed_RNA"/>
</dbReference>
<proteinExistence type="predicted"/>
<feature type="region of interest" description="Disordered" evidence="1">
    <location>
        <begin position="462"/>
        <end position="489"/>
    </location>
</feature>
<dbReference type="OrthoDB" id="8190309at2759"/>
<feature type="region of interest" description="Disordered" evidence="1">
    <location>
        <begin position="429"/>
        <end position="450"/>
    </location>
</feature>
<name>A0A034VVK8_BACDO</name>
<feature type="compositionally biased region" description="Low complexity" evidence="1">
    <location>
        <begin position="441"/>
        <end position="450"/>
    </location>
</feature>
<evidence type="ECO:0000313" key="2">
    <source>
        <dbReference type="EMBL" id="JAC45875.1"/>
    </source>
</evidence>
<sequence length="547" mass="60977">SCSDLPHTKKRVRCTFSKSRLWKTTSVSGFLFSNSVQISYWRIQSKSEAAKRMRSYQHIAMLSPQPARAMKATTTAKTTTSLATFVLLLLLSLTTANGQTQAPSQNQNVEITGKPTIYKPAVIRTELRFGRNLDPEKVRVVNVKSNTGDNVEILVGKESRRGRLDDAAGSFFVRSADVRKPTPRPQNAKPSVFSFQHTPALLKQVELARQSRDYQERKAEAEARQVLKIQNALRQADSMPAASGRTQYARGLQFRDSNEPQWQRQQRGVQQRAADDFRFVTPDTQKFGAPLNYISIAQSTNTNNKSFSFPSAAAATHSQPIDRSWQPLESVSAPHTRNMRQAPDLYNNNAGTYQLGNGYSFRPIFNAALRSVAEYYTNVASNQGSARRATRPKNIITKDDYVAASKKKTTYIPAAVVLTSSTAVMPANSNANARPNTNFDNNSYSNQYNSNKLSNQYTNTYKKTTSTKPPKVPKLRDTPTQQYAAASAPTSTIVDGPAVTVIEGVRVPDAPEDKVRTWRNARVLNNKLVPYPDGYTPPKVQIQHFDR</sequence>